<protein>
    <submittedName>
        <fullName evidence="2">Uncharacterized protein</fullName>
    </submittedName>
</protein>
<organism evidence="2 3">
    <name type="scientific">Rhodococcus rhodochrous J3</name>
    <dbReference type="NCBI Taxonomy" id="903528"/>
    <lineage>
        <taxon>Bacteria</taxon>
        <taxon>Bacillati</taxon>
        <taxon>Actinomycetota</taxon>
        <taxon>Actinomycetes</taxon>
        <taxon>Mycobacteriales</taxon>
        <taxon>Nocardiaceae</taxon>
        <taxon>Rhodococcus</taxon>
    </lineage>
</organism>
<keyword evidence="3" id="KW-1185">Reference proteome</keyword>
<name>A0ABY1MJH3_RHORH</name>
<evidence type="ECO:0000313" key="3">
    <source>
        <dbReference type="Proteomes" id="UP000193566"/>
    </source>
</evidence>
<evidence type="ECO:0000256" key="1">
    <source>
        <dbReference type="SAM" id="Phobius"/>
    </source>
</evidence>
<dbReference type="Proteomes" id="UP000193566">
    <property type="component" value="Unassembled WGS sequence"/>
</dbReference>
<gene>
    <name evidence="2" type="ORF">SAMN02745947_05609</name>
</gene>
<dbReference type="RefSeq" id="WP_085471013.1">
    <property type="nucleotide sequence ID" value="NZ_FXAV01000053.1"/>
</dbReference>
<keyword evidence="1" id="KW-0812">Transmembrane</keyword>
<reference evidence="2 3" key="1">
    <citation type="submission" date="2017-04" db="EMBL/GenBank/DDBJ databases">
        <authorList>
            <person name="Varghese N."/>
            <person name="Submissions S."/>
        </authorList>
    </citation>
    <scope>NUCLEOTIDE SEQUENCE [LARGE SCALE GENOMIC DNA]</scope>
    <source>
        <strain evidence="2 3">J3</strain>
    </source>
</reference>
<feature type="transmembrane region" description="Helical" evidence="1">
    <location>
        <begin position="128"/>
        <end position="151"/>
    </location>
</feature>
<dbReference type="EMBL" id="FXAV01000053">
    <property type="protein sequence ID" value="SMG60369.1"/>
    <property type="molecule type" value="Genomic_DNA"/>
</dbReference>
<keyword evidence="1" id="KW-0472">Membrane</keyword>
<comment type="caution">
    <text evidence="2">The sequence shown here is derived from an EMBL/GenBank/DDBJ whole genome shotgun (WGS) entry which is preliminary data.</text>
</comment>
<feature type="transmembrane region" description="Helical" evidence="1">
    <location>
        <begin position="157"/>
        <end position="180"/>
    </location>
</feature>
<proteinExistence type="predicted"/>
<evidence type="ECO:0000313" key="2">
    <source>
        <dbReference type="EMBL" id="SMG60369.1"/>
    </source>
</evidence>
<accession>A0ABY1MJH3</accession>
<sequence>MEIDGKQAAAAVFRFLEQRAPQGRTRTHRTQVPGQLDFSTATARGCIVHDGAVLSRADIGEILQRHHADNGKNKAIMVFTTAVPDAGKRAFPFHPIFHLAHDGSITAWNRRARILTPRTPQQQSRRRVVWWTILALFVIALVVAAVMTVAGTASGPIRAVGITVLVVCALAILGAVGAVLEATGVLNRLK</sequence>
<keyword evidence="1" id="KW-1133">Transmembrane helix</keyword>